<evidence type="ECO:0000313" key="11">
    <source>
        <dbReference type="EMBL" id="KAK4203418.1"/>
    </source>
</evidence>
<dbReference type="Pfam" id="PF05730">
    <property type="entry name" value="CFEM"/>
    <property type="match status" value="1"/>
</dbReference>
<feature type="chain" id="PRO_5042855470" description="CFEM domain-containing protein" evidence="9">
    <location>
        <begin position="17"/>
        <end position="111"/>
    </location>
</feature>
<feature type="signal peptide" evidence="9">
    <location>
        <begin position="1"/>
        <end position="16"/>
    </location>
</feature>
<evidence type="ECO:0000256" key="2">
    <source>
        <dbReference type="ARBA" id="ARBA00004613"/>
    </source>
</evidence>
<accession>A0AAN6XMA6</accession>
<evidence type="ECO:0000256" key="7">
    <source>
        <dbReference type="ARBA" id="ARBA00023157"/>
    </source>
</evidence>
<organism evidence="11 12">
    <name type="scientific">Triangularia verruculosa</name>
    <dbReference type="NCBI Taxonomy" id="2587418"/>
    <lineage>
        <taxon>Eukaryota</taxon>
        <taxon>Fungi</taxon>
        <taxon>Dikarya</taxon>
        <taxon>Ascomycota</taxon>
        <taxon>Pezizomycotina</taxon>
        <taxon>Sordariomycetes</taxon>
        <taxon>Sordariomycetidae</taxon>
        <taxon>Sordariales</taxon>
        <taxon>Podosporaceae</taxon>
        <taxon>Triangularia</taxon>
    </lineage>
</organism>
<evidence type="ECO:0000256" key="4">
    <source>
        <dbReference type="ARBA" id="ARBA00022525"/>
    </source>
</evidence>
<keyword evidence="5" id="KW-0336">GPI-anchor</keyword>
<evidence type="ECO:0000256" key="9">
    <source>
        <dbReference type="SAM" id="SignalP"/>
    </source>
</evidence>
<keyword evidence="5" id="KW-0325">Glycoprotein</keyword>
<gene>
    <name evidence="11" type="ORF">QBC40DRAFT_251113</name>
</gene>
<comment type="subcellular location">
    <subcellularLocation>
        <location evidence="1">Membrane</location>
        <topology evidence="1">Lipid-anchor</topology>
        <topology evidence="1">GPI-anchor</topology>
    </subcellularLocation>
    <subcellularLocation>
        <location evidence="2">Secreted</location>
    </subcellularLocation>
</comment>
<dbReference type="Proteomes" id="UP001303160">
    <property type="component" value="Unassembled WGS sequence"/>
</dbReference>
<keyword evidence="12" id="KW-1185">Reference proteome</keyword>
<keyword evidence="4" id="KW-0964">Secreted</keyword>
<keyword evidence="7" id="KW-1015">Disulfide bond</keyword>
<dbReference type="EMBL" id="MU863889">
    <property type="protein sequence ID" value="KAK4203418.1"/>
    <property type="molecule type" value="Genomic_DNA"/>
</dbReference>
<comment type="caution">
    <text evidence="11">The sequence shown here is derived from an EMBL/GenBank/DDBJ whole genome shotgun (WGS) entry which is preliminary data.</text>
</comment>
<proteinExistence type="inferred from homology"/>
<evidence type="ECO:0000256" key="8">
    <source>
        <dbReference type="ARBA" id="ARBA00023288"/>
    </source>
</evidence>
<evidence type="ECO:0000256" key="3">
    <source>
        <dbReference type="ARBA" id="ARBA00010031"/>
    </source>
</evidence>
<feature type="domain" description="CFEM" evidence="10">
    <location>
        <begin position="45"/>
        <end position="108"/>
    </location>
</feature>
<name>A0AAN6XMA6_9PEZI</name>
<dbReference type="InterPro" id="IPR008427">
    <property type="entry name" value="Extracellular_membr_CFEM_dom"/>
</dbReference>
<keyword evidence="6 9" id="KW-0732">Signal</keyword>
<keyword evidence="5" id="KW-0472">Membrane</keyword>
<evidence type="ECO:0000256" key="1">
    <source>
        <dbReference type="ARBA" id="ARBA00004589"/>
    </source>
</evidence>
<comment type="similarity">
    <text evidence="3">Belongs to the RBT5 family.</text>
</comment>
<sequence length="111" mass="11956">MKFLTTVLALLPLVYAASIPETSLAVNNVLGGDEDDLKDCLTAAKELHTCSIPCLVSAAEPVGCWPLDMNCMCGKKEKFFKEAKQCVTEKCGKTKSAEILAATRKVCQVCI</sequence>
<dbReference type="GO" id="GO:0098552">
    <property type="term" value="C:side of membrane"/>
    <property type="evidence" value="ECO:0007669"/>
    <property type="project" value="UniProtKB-KW"/>
</dbReference>
<reference evidence="11" key="2">
    <citation type="submission" date="2023-05" db="EMBL/GenBank/DDBJ databases">
        <authorList>
            <consortium name="Lawrence Berkeley National Laboratory"/>
            <person name="Steindorff A."/>
            <person name="Hensen N."/>
            <person name="Bonometti L."/>
            <person name="Westerberg I."/>
            <person name="Brannstrom I.O."/>
            <person name="Guillou S."/>
            <person name="Cros-Aarteil S."/>
            <person name="Calhoun S."/>
            <person name="Haridas S."/>
            <person name="Kuo A."/>
            <person name="Mondo S."/>
            <person name="Pangilinan J."/>
            <person name="Riley R."/>
            <person name="Labutti K."/>
            <person name="Andreopoulos B."/>
            <person name="Lipzen A."/>
            <person name="Chen C."/>
            <person name="Yanf M."/>
            <person name="Daum C."/>
            <person name="Ng V."/>
            <person name="Clum A."/>
            <person name="Ohm R."/>
            <person name="Martin F."/>
            <person name="Silar P."/>
            <person name="Natvig D."/>
            <person name="Lalanne C."/>
            <person name="Gautier V."/>
            <person name="Ament-Velasquez S.L."/>
            <person name="Kruys A."/>
            <person name="Hutchinson M.I."/>
            <person name="Powell A.J."/>
            <person name="Barry K."/>
            <person name="Miller A.N."/>
            <person name="Grigoriev I.V."/>
            <person name="Debuchy R."/>
            <person name="Gladieux P."/>
            <person name="Thoren M.H."/>
            <person name="Johannesson H."/>
        </authorList>
    </citation>
    <scope>NUCLEOTIDE SEQUENCE</scope>
    <source>
        <strain evidence="11">CBS 315.58</strain>
    </source>
</reference>
<keyword evidence="8" id="KW-0449">Lipoprotein</keyword>
<evidence type="ECO:0000256" key="5">
    <source>
        <dbReference type="ARBA" id="ARBA00022622"/>
    </source>
</evidence>
<dbReference type="AlphaFoldDB" id="A0AAN6XMA6"/>
<evidence type="ECO:0000259" key="10">
    <source>
        <dbReference type="Pfam" id="PF05730"/>
    </source>
</evidence>
<evidence type="ECO:0000256" key="6">
    <source>
        <dbReference type="ARBA" id="ARBA00022729"/>
    </source>
</evidence>
<protein>
    <recommendedName>
        <fullName evidence="10">CFEM domain-containing protein</fullName>
    </recommendedName>
</protein>
<evidence type="ECO:0000313" key="12">
    <source>
        <dbReference type="Proteomes" id="UP001303160"/>
    </source>
</evidence>
<reference evidence="11" key="1">
    <citation type="journal article" date="2023" name="Mol. Phylogenet. Evol.">
        <title>Genome-scale phylogeny and comparative genomics of the fungal order Sordariales.</title>
        <authorList>
            <person name="Hensen N."/>
            <person name="Bonometti L."/>
            <person name="Westerberg I."/>
            <person name="Brannstrom I.O."/>
            <person name="Guillou S."/>
            <person name="Cros-Aarteil S."/>
            <person name="Calhoun S."/>
            <person name="Haridas S."/>
            <person name="Kuo A."/>
            <person name="Mondo S."/>
            <person name="Pangilinan J."/>
            <person name="Riley R."/>
            <person name="LaButti K."/>
            <person name="Andreopoulos B."/>
            <person name="Lipzen A."/>
            <person name="Chen C."/>
            <person name="Yan M."/>
            <person name="Daum C."/>
            <person name="Ng V."/>
            <person name="Clum A."/>
            <person name="Steindorff A."/>
            <person name="Ohm R.A."/>
            <person name="Martin F."/>
            <person name="Silar P."/>
            <person name="Natvig D.O."/>
            <person name="Lalanne C."/>
            <person name="Gautier V."/>
            <person name="Ament-Velasquez S.L."/>
            <person name="Kruys A."/>
            <person name="Hutchinson M.I."/>
            <person name="Powell A.J."/>
            <person name="Barry K."/>
            <person name="Miller A.N."/>
            <person name="Grigoriev I.V."/>
            <person name="Debuchy R."/>
            <person name="Gladieux P."/>
            <person name="Hiltunen Thoren M."/>
            <person name="Johannesson H."/>
        </authorList>
    </citation>
    <scope>NUCLEOTIDE SEQUENCE</scope>
    <source>
        <strain evidence="11">CBS 315.58</strain>
    </source>
</reference>
<dbReference type="GO" id="GO:0005576">
    <property type="term" value="C:extracellular region"/>
    <property type="evidence" value="ECO:0007669"/>
    <property type="project" value="UniProtKB-SubCell"/>
</dbReference>